<evidence type="ECO:0000256" key="14">
    <source>
        <dbReference type="SAM" id="Phobius"/>
    </source>
</evidence>
<dbReference type="SMART" id="SM00387">
    <property type="entry name" value="HATPase_c"/>
    <property type="match status" value="1"/>
</dbReference>
<comment type="catalytic activity">
    <reaction evidence="1">
        <text>ATP + protein L-histidine = ADP + protein N-phospho-L-histidine.</text>
        <dbReference type="EC" id="2.7.13.3"/>
    </reaction>
</comment>
<dbReference type="Gene3D" id="3.30.450.20">
    <property type="entry name" value="PAS domain"/>
    <property type="match status" value="3"/>
</dbReference>
<evidence type="ECO:0000256" key="3">
    <source>
        <dbReference type="ARBA" id="ARBA00012438"/>
    </source>
</evidence>
<proteinExistence type="predicted"/>
<dbReference type="Pfam" id="PF02518">
    <property type="entry name" value="HATPase_c"/>
    <property type="match status" value="1"/>
</dbReference>
<sequence>MFKTLRSKLILFFSCVTFLPLLLIGTIMYQYQRDDLSSQMEDQLVRVLESRVAALEDFLTERQSNLEHLARNRVLQDPNSNTSDIRNELISYETAYPYFLDSLFINDDEFITVHNQGVTSSFTAEESAWYTQAQQNGIGMAKIEREVFEEPTFILSQAVYDENDMVLGVVASCIDFTKIKDKLNQASIQFTENTQSEYAFMFAQDGELLAHPDHNLISNQFNYFEANDFTAERFEEIVEEGKLYFNPTNEMIQTYQEITTLDGTGDTWYVAISIPQTDLYNSQNHLLLSYIGLFSCVFIITLFAVLKLANYIVRPLEQLVVATTTFTFNYKVDPITQGFYQEADTLTRAFRLMTTKLMNRERVHQKSSLILETTENGILAYRVKDQVITTFNAACEELFCIKRDQIVGLNLTEAAIINRRFKAFLQSAELDMNSAPKANRRYEFSCPFPGDHHTFSISVSKLTEDKDVCLDQDVLIVFNDVTEKRAMQQQLVRSEKSKVVGELAAGFAHEIRNPLSTIKGFLQIFQREERQESKKSQFELMVKEIDRVNNIIKDLLNMARPEPLQKVETNVLEILNQTRQMFLAEANERNITFTLTYAADLPVAWVDADKVKQVMMNLVKNAMDSMVSQGELLIHVKESESNQLLIVVKDNGIGMSEETLERIGTPFFTTKSDGTGLGLMTCFRIAEELHGSLSVESKEGEGTSFFFHLPVYQER</sequence>
<dbReference type="CDD" id="cd00082">
    <property type="entry name" value="HisKA"/>
    <property type="match status" value="1"/>
</dbReference>
<keyword evidence="8" id="KW-0547">Nucleotide-binding</keyword>
<protein>
    <recommendedName>
        <fullName evidence="3">histidine kinase</fullName>
        <ecNumber evidence="3">2.7.13.3</ecNumber>
    </recommendedName>
</protein>
<dbReference type="SUPFAM" id="SSF55874">
    <property type="entry name" value="ATPase domain of HSP90 chaperone/DNA topoisomerase II/histidine kinase"/>
    <property type="match status" value="1"/>
</dbReference>
<dbReference type="PRINTS" id="PR00344">
    <property type="entry name" value="BCTRLSENSOR"/>
</dbReference>
<keyword evidence="17" id="KW-1185">Reference proteome</keyword>
<evidence type="ECO:0000313" key="16">
    <source>
        <dbReference type="EMBL" id="MEN0642997.1"/>
    </source>
</evidence>
<evidence type="ECO:0000256" key="6">
    <source>
        <dbReference type="ARBA" id="ARBA00022679"/>
    </source>
</evidence>
<evidence type="ECO:0000313" key="17">
    <source>
        <dbReference type="Proteomes" id="UP001418796"/>
    </source>
</evidence>
<evidence type="ECO:0000256" key="13">
    <source>
        <dbReference type="ARBA" id="ARBA00023136"/>
    </source>
</evidence>
<keyword evidence="13 14" id="KW-0472">Membrane</keyword>
<keyword evidence="4" id="KW-1003">Cell membrane</keyword>
<dbReference type="SUPFAM" id="SSF55785">
    <property type="entry name" value="PYP-like sensor domain (PAS domain)"/>
    <property type="match status" value="1"/>
</dbReference>
<dbReference type="PROSITE" id="PS50109">
    <property type="entry name" value="HIS_KIN"/>
    <property type="match status" value="1"/>
</dbReference>
<keyword evidence="6" id="KW-0808">Transferase</keyword>
<evidence type="ECO:0000256" key="12">
    <source>
        <dbReference type="ARBA" id="ARBA00023012"/>
    </source>
</evidence>
<evidence type="ECO:0000256" key="11">
    <source>
        <dbReference type="ARBA" id="ARBA00022989"/>
    </source>
</evidence>
<accession>A0ABU9VGG3</accession>
<dbReference type="Pfam" id="PF00512">
    <property type="entry name" value="HisKA"/>
    <property type="match status" value="1"/>
</dbReference>
<evidence type="ECO:0000256" key="10">
    <source>
        <dbReference type="ARBA" id="ARBA00022840"/>
    </source>
</evidence>
<name>A0ABU9VGG3_9BACI</name>
<dbReference type="Gene3D" id="3.30.565.10">
    <property type="entry name" value="Histidine kinase-like ATPase, C-terminal domain"/>
    <property type="match status" value="1"/>
</dbReference>
<evidence type="ECO:0000256" key="2">
    <source>
        <dbReference type="ARBA" id="ARBA00004651"/>
    </source>
</evidence>
<dbReference type="InterPro" id="IPR003594">
    <property type="entry name" value="HATPase_dom"/>
</dbReference>
<dbReference type="InterPro" id="IPR005467">
    <property type="entry name" value="His_kinase_dom"/>
</dbReference>
<dbReference type="Proteomes" id="UP001418796">
    <property type="component" value="Unassembled WGS sequence"/>
</dbReference>
<gene>
    <name evidence="16" type="ORF">MKY91_07550</name>
</gene>
<feature type="transmembrane region" description="Helical" evidence="14">
    <location>
        <begin position="287"/>
        <end position="306"/>
    </location>
</feature>
<reference evidence="16 17" key="1">
    <citation type="submission" date="2024-03" db="EMBL/GenBank/DDBJ databases">
        <title>Bacilli Hybrid Assemblies.</title>
        <authorList>
            <person name="Kovac J."/>
        </authorList>
    </citation>
    <scope>NUCLEOTIDE SEQUENCE [LARGE SCALE GENOMIC DNA]</scope>
    <source>
        <strain evidence="16 17">FSL R7-0666</strain>
    </source>
</reference>
<dbReference type="InterPro" id="IPR036097">
    <property type="entry name" value="HisK_dim/P_sf"/>
</dbReference>
<keyword evidence="9" id="KW-0418">Kinase</keyword>
<comment type="caution">
    <text evidence="16">The sequence shown here is derived from an EMBL/GenBank/DDBJ whole genome shotgun (WGS) entry which is preliminary data.</text>
</comment>
<keyword evidence="12" id="KW-0902">Two-component regulatory system</keyword>
<dbReference type="InterPro" id="IPR036890">
    <property type="entry name" value="HATPase_C_sf"/>
</dbReference>
<dbReference type="InterPro" id="IPR033479">
    <property type="entry name" value="dCache_1"/>
</dbReference>
<dbReference type="InterPro" id="IPR003661">
    <property type="entry name" value="HisK_dim/P_dom"/>
</dbReference>
<dbReference type="Gene3D" id="1.10.287.130">
    <property type="match status" value="1"/>
</dbReference>
<evidence type="ECO:0000256" key="8">
    <source>
        <dbReference type="ARBA" id="ARBA00022741"/>
    </source>
</evidence>
<dbReference type="RefSeq" id="WP_343130019.1">
    <property type="nucleotide sequence ID" value="NZ_JBCITK010000001.1"/>
</dbReference>
<feature type="domain" description="Histidine kinase" evidence="15">
    <location>
        <begin position="506"/>
        <end position="713"/>
    </location>
</feature>
<dbReference type="PANTHER" id="PTHR43065:SF46">
    <property type="entry name" value="C4-DICARBOXYLATE TRANSPORT SENSOR PROTEIN DCTB"/>
    <property type="match status" value="1"/>
</dbReference>
<dbReference type="PANTHER" id="PTHR43065">
    <property type="entry name" value="SENSOR HISTIDINE KINASE"/>
    <property type="match status" value="1"/>
</dbReference>
<evidence type="ECO:0000256" key="9">
    <source>
        <dbReference type="ARBA" id="ARBA00022777"/>
    </source>
</evidence>
<dbReference type="CDD" id="cd18773">
    <property type="entry name" value="PDC1_HK_sensor"/>
    <property type="match status" value="1"/>
</dbReference>
<dbReference type="EMBL" id="JBCITK010000001">
    <property type="protein sequence ID" value="MEN0642997.1"/>
    <property type="molecule type" value="Genomic_DNA"/>
</dbReference>
<dbReference type="SMART" id="SM00388">
    <property type="entry name" value="HisKA"/>
    <property type="match status" value="1"/>
</dbReference>
<feature type="transmembrane region" description="Helical" evidence="14">
    <location>
        <begin position="9"/>
        <end position="31"/>
    </location>
</feature>
<organism evidence="16 17">
    <name type="scientific">Alkalicoccobacillus gibsonii</name>
    <dbReference type="NCBI Taxonomy" id="79881"/>
    <lineage>
        <taxon>Bacteria</taxon>
        <taxon>Bacillati</taxon>
        <taxon>Bacillota</taxon>
        <taxon>Bacilli</taxon>
        <taxon>Bacillales</taxon>
        <taxon>Bacillaceae</taxon>
        <taxon>Alkalicoccobacillus</taxon>
    </lineage>
</organism>
<keyword evidence="5" id="KW-0597">Phosphoprotein</keyword>
<keyword evidence="11 14" id="KW-1133">Transmembrane helix</keyword>
<dbReference type="SUPFAM" id="SSF47384">
    <property type="entry name" value="Homodimeric domain of signal transducing histidine kinase"/>
    <property type="match status" value="1"/>
</dbReference>
<evidence type="ECO:0000259" key="15">
    <source>
        <dbReference type="PROSITE" id="PS50109"/>
    </source>
</evidence>
<dbReference type="Pfam" id="PF02743">
    <property type="entry name" value="dCache_1"/>
    <property type="match status" value="1"/>
</dbReference>
<evidence type="ECO:0000256" key="7">
    <source>
        <dbReference type="ARBA" id="ARBA00022692"/>
    </source>
</evidence>
<evidence type="ECO:0000256" key="5">
    <source>
        <dbReference type="ARBA" id="ARBA00022553"/>
    </source>
</evidence>
<dbReference type="GO" id="GO:0005524">
    <property type="term" value="F:ATP binding"/>
    <property type="evidence" value="ECO:0007669"/>
    <property type="project" value="UniProtKB-KW"/>
</dbReference>
<dbReference type="InterPro" id="IPR004358">
    <property type="entry name" value="Sig_transdc_His_kin-like_C"/>
</dbReference>
<evidence type="ECO:0000256" key="4">
    <source>
        <dbReference type="ARBA" id="ARBA00022475"/>
    </source>
</evidence>
<comment type="subcellular location">
    <subcellularLocation>
        <location evidence="2">Cell membrane</location>
        <topology evidence="2">Multi-pass membrane protein</topology>
    </subcellularLocation>
</comment>
<keyword evidence="10 16" id="KW-0067">ATP-binding</keyword>
<dbReference type="CDD" id="cd12912">
    <property type="entry name" value="PDC2_MCP_like"/>
    <property type="match status" value="1"/>
</dbReference>
<dbReference type="InterPro" id="IPR035965">
    <property type="entry name" value="PAS-like_dom_sf"/>
</dbReference>
<evidence type="ECO:0000256" key="1">
    <source>
        <dbReference type="ARBA" id="ARBA00000085"/>
    </source>
</evidence>
<keyword evidence="7 14" id="KW-0812">Transmembrane</keyword>
<dbReference type="EC" id="2.7.13.3" evidence="3"/>